<sequence length="53" mass="5864">MAEAIDGLTQGQTLAPWYMLVVTGAAQAEKAVEVARDVWHVVWKWLSRGASKH</sequence>
<keyword evidence="2" id="KW-1185">Reference proteome</keyword>
<gene>
    <name evidence="1" type="ORF">QR685DRAFT_552380</name>
</gene>
<reference evidence="1 2" key="1">
    <citation type="submission" date="2023-09" db="EMBL/GenBank/DDBJ databases">
        <title>Multi-omics analysis of a traditional fermented food reveals byproduct-associated fungal strains for waste-to-food upcycling.</title>
        <authorList>
            <consortium name="Lawrence Berkeley National Laboratory"/>
            <person name="Rekdal V.M."/>
            <person name="Villalobos-Escobedo J.M."/>
            <person name="Rodriguez-Valeron N."/>
            <person name="Garcia M.O."/>
            <person name="Vasquez D.P."/>
            <person name="Damayanti I."/>
            <person name="Sorensen P.M."/>
            <person name="Baidoo E.E."/>
            <person name="De Carvalho A.C."/>
            <person name="Riley R."/>
            <person name="Lipzen A."/>
            <person name="He G."/>
            <person name="Yan M."/>
            <person name="Haridas S."/>
            <person name="Daum C."/>
            <person name="Yoshinaga Y."/>
            <person name="Ng V."/>
            <person name="Grigoriev I.V."/>
            <person name="Munk R."/>
            <person name="Nuraida L."/>
            <person name="Wijaya C.H."/>
            <person name="Morales P.-C."/>
            <person name="Keasling J.D."/>
        </authorList>
    </citation>
    <scope>NUCLEOTIDE SEQUENCE [LARGE SCALE GENOMIC DNA]</scope>
    <source>
        <strain evidence="1 2">FGSC 2613</strain>
    </source>
</reference>
<dbReference type="EMBL" id="JAVLET010000003">
    <property type="protein sequence ID" value="KAL0471851.1"/>
    <property type="molecule type" value="Genomic_DNA"/>
</dbReference>
<proteinExistence type="predicted"/>
<name>A0ABR3DGP2_NEUIN</name>
<organism evidence="1 2">
    <name type="scientific">Neurospora intermedia</name>
    <dbReference type="NCBI Taxonomy" id="5142"/>
    <lineage>
        <taxon>Eukaryota</taxon>
        <taxon>Fungi</taxon>
        <taxon>Dikarya</taxon>
        <taxon>Ascomycota</taxon>
        <taxon>Pezizomycotina</taxon>
        <taxon>Sordariomycetes</taxon>
        <taxon>Sordariomycetidae</taxon>
        <taxon>Sordariales</taxon>
        <taxon>Sordariaceae</taxon>
        <taxon>Neurospora</taxon>
    </lineage>
</organism>
<protein>
    <submittedName>
        <fullName evidence="1">Uncharacterized protein</fullName>
    </submittedName>
</protein>
<comment type="caution">
    <text evidence="1">The sequence shown here is derived from an EMBL/GenBank/DDBJ whole genome shotgun (WGS) entry which is preliminary data.</text>
</comment>
<evidence type="ECO:0000313" key="2">
    <source>
        <dbReference type="Proteomes" id="UP001451303"/>
    </source>
</evidence>
<accession>A0ABR3DGP2</accession>
<dbReference type="Proteomes" id="UP001451303">
    <property type="component" value="Unassembled WGS sequence"/>
</dbReference>
<evidence type="ECO:0000313" key="1">
    <source>
        <dbReference type="EMBL" id="KAL0471851.1"/>
    </source>
</evidence>